<keyword evidence="3" id="KW-1185">Reference proteome</keyword>
<evidence type="ECO:0000313" key="3">
    <source>
        <dbReference type="Proteomes" id="UP000198711"/>
    </source>
</evidence>
<organism evidence="2 3">
    <name type="scientific">Hydrobacter penzbergensis</name>
    <dbReference type="NCBI Taxonomy" id="1235997"/>
    <lineage>
        <taxon>Bacteria</taxon>
        <taxon>Pseudomonadati</taxon>
        <taxon>Bacteroidota</taxon>
        <taxon>Chitinophagia</taxon>
        <taxon>Chitinophagales</taxon>
        <taxon>Chitinophagaceae</taxon>
        <taxon>Hydrobacter</taxon>
    </lineage>
</organism>
<name>A0A8X8IJF8_9BACT</name>
<gene>
    <name evidence="2" type="ORF">SAMN05444410_1276</name>
</gene>
<reference evidence="2 3" key="1">
    <citation type="submission" date="2016-10" db="EMBL/GenBank/DDBJ databases">
        <authorList>
            <person name="Varghese N."/>
            <person name="Submissions S."/>
        </authorList>
    </citation>
    <scope>NUCLEOTIDE SEQUENCE [LARGE SCALE GENOMIC DNA]</scope>
    <source>
        <strain evidence="2 3">DSM 25353</strain>
    </source>
</reference>
<protein>
    <recommendedName>
        <fullName evidence="4">YD repeat-containing protein</fullName>
    </recommendedName>
</protein>
<accession>A0A8X8IJF8</accession>
<dbReference type="Proteomes" id="UP000198711">
    <property type="component" value="Unassembled WGS sequence"/>
</dbReference>
<dbReference type="AlphaFoldDB" id="A0A8X8IJF8"/>
<keyword evidence="1" id="KW-0732">Signal</keyword>
<dbReference type="RefSeq" id="WP_139174015.1">
    <property type="nucleotide sequence ID" value="NZ_FNNO01000027.1"/>
</dbReference>
<dbReference type="EMBL" id="FNNO01000027">
    <property type="protein sequence ID" value="SDX69270.1"/>
    <property type="molecule type" value="Genomic_DNA"/>
</dbReference>
<evidence type="ECO:0000256" key="1">
    <source>
        <dbReference type="SAM" id="SignalP"/>
    </source>
</evidence>
<comment type="caution">
    <text evidence="2">The sequence shown here is derived from an EMBL/GenBank/DDBJ whole genome shotgun (WGS) entry which is preliminary data.</text>
</comment>
<feature type="signal peptide" evidence="1">
    <location>
        <begin position="1"/>
        <end position="23"/>
    </location>
</feature>
<evidence type="ECO:0008006" key="4">
    <source>
        <dbReference type="Google" id="ProtNLM"/>
    </source>
</evidence>
<proteinExistence type="predicted"/>
<feature type="chain" id="PRO_5036463907" description="YD repeat-containing protein" evidence="1">
    <location>
        <begin position="24"/>
        <end position="1199"/>
    </location>
</feature>
<evidence type="ECO:0000313" key="2">
    <source>
        <dbReference type="EMBL" id="SDX69270.1"/>
    </source>
</evidence>
<sequence length="1199" mass="132466">MIRKNMFLKLLFFVSFLFTQTKAQQKISLESLIPPAPNAAELGKYGTYPVGLVTGIPDISFPLYQVSSGSLKLPISISYHGSGNRVNDKATDLGLGWSLMAGGQISRTVFSAADEGTYGWFNYTAPSYNTLLGTGNYYTMSTYNIVGNSGYDLEPDLFAYNIGGKSGKFHADANKNFVTVPFDPIKIQKCAGCAGGKIGFQITDDNGVIYNFNAYGTSLTEGSTSYPGLIGPRTTISTWYLTAIISPDFADTISFVYDTQYTHDVMEQFTQPIGQDHISGPPSSDNVITGCNTTGCVNGHQQIESDITYTELLVKQINFRNGRVVFNRNTLRTDTDPSNKSLDEMIVYNTNGQTIKRFSFNHNYFIASPFYNDSYHYRLMLAGFVESDSSKVINKPYQFDYNTTALPPYNSFNVDYWGYYNGANNISLIPFTTARYSDFYTTTIRNATYTNSLLSSNNTFTFGDANREPSTTYMNAGVLNKITYPTKGYTTFDFEPHQYTSDGYVQQQKSAGGMTYGINIRTQNTNSYNFPYPSASNPANTNSSVFANLSISFSACNVPIGDPIDTQRVTLTDITGNVVQSWTHQGDITQPYSINATITLYGGHNYVLQNTVNGDNTVTVNSNLSWVENTSQQQVKIGGGLRIKAIKSYEADGSLKKEENYVYGIGESGLGTKLFDEQTFYKNYEDVVYAHYFPVGGCGSSTSSCMLVAQPWQRNFMGISKYNSVNYMGSPVLYPTVTKYEGNSSANAGKTISNFNITIDPNNFPAEFVNSGNYGVINNAWHQGELLDETAYQNTGSQYLPVSKTYYQYGIFNYRTDTAVLFKQFKQFIKDCACFTAPEGPAPGDPSPGNGFFSVYQYLIKSGAFKKTKETKVTYDQNNPNSVVSKTISTVYGNALNLYPTKVLEDASDTTITRITYFKYPQDTTDAVSVAMTAKNVLMPVLQVKNTKLAAGVEAPVFTQQTTYKQIGSLIVKDTIKTATGSLALEPRLVFRRYDTLGHVIMQQKVGDAKHSYIWDYQSVYPIAEAVNADSVDIAYTSFEADGSGNWSIGSALRNANSGIMGKQSYNLVNGSCTKVGLSATNAYIVSYWSNTGNAFTVSGSTSVKQGKTVNGWTYFEHQVTGVSTASVSGNGNIDELRLYPLTAQMTTYTYSPLIGITSQCDTGNKITYYEYDGFGRLKDIKNQDGNIIKEYNYYYQRQ</sequence>